<sequence length="109" mass="11349">MSSSRRDDARPVAHESEPTSAADAATRAAAADASTADASAAQDSADEPAEAPGEQASVDVMRLLSEHVPLTLLADLAQPTGPDSPDILEHEGLPDVAWWTPTAEEPQQH</sequence>
<dbReference type="AlphaFoldDB" id="A0A511YWA3"/>
<dbReference type="EMBL" id="BJYK01000001">
    <property type="protein sequence ID" value="GEN79449.1"/>
    <property type="molecule type" value="Genomic_DNA"/>
</dbReference>
<feature type="compositionally biased region" description="Low complexity" evidence="1">
    <location>
        <begin position="18"/>
        <end position="43"/>
    </location>
</feature>
<feature type="compositionally biased region" description="Basic and acidic residues" evidence="1">
    <location>
        <begin position="1"/>
        <end position="17"/>
    </location>
</feature>
<keyword evidence="3" id="KW-1185">Reference proteome</keyword>
<dbReference type="OrthoDB" id="4829696at2"/>
<evidence type="ECO:0000313" key="2">
    <source>
        <dbReference type="EMBL" id="GEN79449.1"/>
    </source>
</evidence>
<protein>
    <submittedName>
        <fullName evidence="2">Uncharacterized protein</fullName>
    </submittedName>
</protein>
<organism evidence="2 3">
    <name type="scientific">Actinotalea fermentans</name>
    <dbReference type="NCBI Taxonomy" id="43671"/>
    <lineage>
        <taxon>Bacteria</taxon>
        <taxon>Bacillati</taxon>
        <taxon>Actinomycetota</taxon>
        <taxon>Actinomycetes</taxon>
        <taxon>Micrococcales</taxon>
        <taxon>Cellulomonadaceae</taxon>
        <taxon>Actinotalea</taxon>
    </lineage>
</organism>
<feature type="region of interest" description="Disordered" evidence="1">
    <location>
        <begin position="75"/>
        <end position="109"/>
    </location>
</feature>
<name>A0A511YWA3_9CELL</name>
<evidence type="ECO:0000313" key="3">
    <source>
        <dbReference type="Proteomes" id="UP000321484"/>
    </source>
</evidence>
<feature type="region of interest" description="Disordered" evidence="1">
    <location>
        <begin position="1"/>
        <end position="58"/>
    </location>
</feature>
<reference evidence="2 3" key="1">
    <citation type="submission" date="2019-07" db="EMBL/GenBank/DDBJ databases">
        <title>Whole genome shotgun sequence of Actinotalea fermentans NBRC 105374.</title>
        <authorList>
            <person name="Hosoyama A."/>
            <person name="Uohara A."/>
            <person name="Ohji S."/>
            <person name="Ichikawa N."/>
        </authorList>
    </citation>
    <scope>NUCLEOTIDE SEQUENCE [LARGE SCALE GENOMIC DNA]</scope>
    <source>
        <strain evidence="2 3">NBRC 105374</strain>
    </source>
</reference>
<gene>
    <name evidence="2" type="ORF">AFE02nite_11830</name>
</gene>
<dbReference type="RefSeq" id="WP_034246591.1">
    <property type="nucleotide sequence ID" value="NZ_BJYK01000001.1"/>
</dbReference>
<accession>A0A511YWA3</accession>
<proteinExistence type="predicted"/>
<comment type="caution">
    <text evidence="2">The sequence shown here is derived from an EMBL/GenBank/DDBJ whole genome shotgun (WGS) entry which is preliminary data.</text>
</comment>
<evidence type="ECO:0000256" key="1">
    <source>
        <dbReference type="SAM" id="MobiDB-lite"/>
    </source>
</evidence>
<dbReference type="Proteomes" id="UP000321484">
    <property type="component" value="Unassembled WGS sequence"/>
</dbReference>